<feature type="compositionally biased region" description="Basic and acidic residues" evidence="1">
    <location>
        <begin position="132"/>
        <end position="143"/>
    </location>
</feature>
<protein>
    <submittedName>
        <fullName evidence="2">Uncharacterized protein</fullName>
    </submittedName>
</protein>
<proteinExistence type="predicted"/>
<feature type="compositionally biased region" description="Basic and acidic residues" evidence="1">
    <location>
        <begin position="78"/>
        <end position="102"/>
    </location>
</feature>
<evidence type="ECO:0000256" key="1">
    <source>
        <dbReference type="SAM" id="MobiDB-lite"/>
    </source>
</evidence>
<feature type="compositionally biased region" description="Basic and acidic residues" evidence="1">
    <location>
        <begin position="45"/>
        <end position="61"/>
    </location>
</feature>
<evidence type="ECO:0000313" key="2">
    <source>
        <dbReference type="EMBL" id="NYH20061.1"/>
    </source>
</evidence>
<feature type="compositionally biased region" description="Basic and acidic residues" evidence="1">
    <location>
        <begin position="110"/>
        <end position="120"/>
    </location>
</feature>
<dbReference type="EMBL" id="JACCAU010000001">
    <property type="protein sequence ID" value="NYH20061.1"/>
    <property type="molecule type" value="Genomic_DNA"/>
</dbReference>
<reference evidence="2 3" key="1">
    <citation type="submission" date="2020-07" db="EMBL/GenBank/DDBJ databases">
        <title>Exploring microbial biodiversity for novel pathways involved in the catabolism of aromatic compounds derived from lignin.</title>
        <authorList>
            <person name="Elkins J."/>
        </authorList>
    </citation>
    <scope>NUCLEOTIDE SEQUENCE [LARGE SCALE GENOMIC DNA]</scope>
    <source>
        <strain evidence="2 3">H2C3B</strain>
    </source>
</reference>
<accession>A0A7Z0B3F3</accession>
<evidence type="ECO:0000313" key="3">
    <source>
        <dbReference type="Proteomes" id="UP000572540"/>
    </source>
</evidence>
<feature type="compositionally biased region" description="Basic residues" evidence="1">
    <location>
        <begin position="62"/>
        <end position="77"/>
    </location>
</feature>
<dbReference type="AlphaFoldDB" id="A0A7Z0B3F3"/>
<name>A0A7Z0B3F3_9BURK</name>
<gene>
    <name evidence="2" type="ORF">GGD41_007289</name>
</gene>
<feature type="compositionally biased region" description="Basic and acidic residues" evidence="1">
    <location>
        <begin position="8"/>
        <end position="23"/>
    </location>
</feature>
<comment type="caution">
    <text evidence="2">The sequence shown here is derived from an EMBL/GenBank/DDBJ whole genome shotgun (WGS) entry which is preliminary data.</text>
</comment>
<organism evidence="2 3">
    <name type="scientific">Paraburkholderia bryophila</name>
    <dbReference type="NCBI Taxonomy" id="420952"/>
    <lineage>
        <taxon>Bacteria</taxon>
        <taxon>Pseudomonadati</taxon>
        <taxon>Pseudomonadota</taxon>
        <taxon>Betaproteobacteria</taxon>
        <taxon>Burkholderiales</taxon>
        <taxon>Burkholderiaceae</taxon>
        <taxon>Paraburkholderia</taxon>
    </lineage>
</organism>
<feature type="region of interest" description="Disordered" evidence="1">
    <location>
        <begin position="1"/>
        <end position="143"/>
    </location>
</feature>
<sequence>MMGGFVRSGRDEVSGFLQEEREQGQNQQRSNAADIENVPPAFIARADDPDHRGDCRAERHATVHRAHCRIALMRRRGFGTERDQIRHRGAESETRQEAHGKQTLEVPHLSGREREQAEQRHGKHQHALAAEPVRESAADCRAG</sequence>
<dbReference type="Proteomes" id="UP000572540">
    <property type="component" value="Unassembled WGS sequence"/>
</dbReference>